<gene>
    <name evidence="1" type="ORF">PPAR1163_LOCUS6104</name>
</gene>
<dbReference type="Pfam" id="PF10294">
    <property type="entry name" value="Methyltransf_16"/>
    <property type="match status" value="1"/>
</dbReference>
<sequence>MALASLEDLLAKKFASGAPLRRGQPWERERNSDMGAFSENTYVYDLGSSALPGTGVAEPSATRLCIAEEFFELGHRVWDTCAIMCKYFEAVPEAVAGKVVLEVGAGTGLLGLVVHRVGAERVLLTEYGRCVERMVENVQRNGALAADPSTISCCMLDWNDVELPPEVLALMPDVVLAADITLFPSDVPKIESLFRRLLELKEDMVLFLGCQDHREATAPFMEVARQTFEVEEVPRESWHPDFRTDLHHIYKLRRRQS</sequence>
<reference evidence="1" key="1">
    <citation type="submission" date="2021-01" db="EMBL/GenBank/DDBJ databases">
        <authorList>
            <person name="Corre E."/>
            <person name="Pelletier E."/>
            <person name="Niang G."/>
            <person name="Scheremetjew M."/>
            <person name="Finn R."/>
            <person name="Kale V."/>
            <person name="Holt S."/>
            <person name="Cochrane G."/>
            <person name="Meng A."/>
            <person name="Brown T."/>
            <person name="Cohen L."/>
        </authorList>
    </citation>
    <scope>NUCLEOTIDE SEQUENCE</scope>
    <source>
        <strain evidence="1">CCMP2877</strain>
    </source>
</reference>
<dbReference type="AlphaFoldDB" id="A0A7S1TUQ5"/>
<evidence type="ECO:0000313" key="1">
    <source>
        <dbReference type="EMBL" id="CAD9247746.1"/>
    </source>
</evidence>
<protein>
    <recommendedName>
        <fullName evidence="2">Calmodulin-lysine N-methyltransferase</fullName>
    </recommendedName>
</protein>
<organism evidence="1">
    <name type="scientific">Phaeomonas parva</name>
    <dbReference type="NCBI Taxonomy" id="124430"/>
    <lineage>
        <taxon>Eukaryota</taxon>
        <taxon>Sar</taxon>
        <taxon>Stramenopiles</taxon>
        <taxon>Ochrophyta</taxon>
        <taxon>Pinguiophyceae</taxon>
        <taxon>Pinguiochrysidales</taxon>
        <taxon>Pinguiochrysidaceae</taxon>
        <taxon>Phaeomonas</taxon>
    </lineage>
</organism>
<proteinExistence type="predicted"/>
<dbReference type="InterPro" id="IPR019410">
    <property type="entry name" value="Methyltransf_16"/>
</dbReference>
<dbReference type="PANTHER" id="PTHR14614">
    <property type="entry name" value="HEPATOCELLULAR CARCINOMA-ASSOCIATED ANTIGEN"/>
    <property type="match status" value="1"/>
</dbReference>
<name>A0A7S1TUQ5_9STRA</name>
<dbReference type="SUPFAM" id="SSF53335">
    <property type="entry name" value="S-adenosyl-L-methionine-dependent methyltransferases"/>
    <property type="match status" value="1"/>
</dbReference>
<dbReference type="InterPro" id="IPR029063">
    <property type="entry name" value="SAM-dependent_MTases_sf"/>
</dbReference>
<dbReference type="EMBL" id="HBGJ01009778">
    <property type="protein sequence ID" value="CAD9247746.1"/>
    <property type="molecule type" value="Transcribed_RNA"/>
</dbReference>
<dbReference type="CDD" id="cd02440">
    <property type="entry name" value="AdoMet_MTases"/>
    <property type="match status" value="1"/>
</dbReference>
<dbReference type="Gene3D" id="3.40.50.150">
    <property type="entry name" value="Vaccinia Virus protein VP39"/>
    <property type="match status" value="1"/>
</dbReference>
<evidence type="ECO:0008006" key="2">
    <source>
        <dbReference type="Google" id="ProtNLM"/>
    </source>
</evidence>
<accession>A0A7S1TUQ5</accession>